<dbReference type="PANTHER" id="PTHR33392">
    <property type="entry name" value="POLYISOPRENYL-TEICHOIC ACID--PEPTIDOGLYCAN TEICHOIC ACID TRANSFERASE TAGU"/>
    <property type="match status" value="1"/>
</dbReference>
<dbReference type="RefSeq" id="WP_308789084.1">
    <property type="nucleotide sequence ID" value="NZ_BMCJ01000002.1"/>
</dbReference>
<dbReference type="Pfam" id="PF03816">
    <property type="entry name" value="LytR_cpsA_psr"/>
    <property type="match status" value="1"/>
</dbReference>
<protein>
    <recommendedName>
        <fullName evidence="6">Cell envelope-related transcriptional attenuator domain-containing protein</fullName>
    </recommendedName>
</protein>
<evidence type="ECO:0000313" key="7">
    <source>
        <dbReference type="EMBL" id="GGC85345.1"/>
    </source>
</evidence>
<evidence type="ECO:0000256" key="4">
    <source>
        <dbReference type="ARBA" id="ARBA00022989"/>
    </source>
</evidence>
<evidence type="ECO:0000313" key="8">
    <source>
        <dbReference type="Proteomes" id="UP000619534"/>
    </source>
</evidence>
<evidence type="ECO:0000259" key="6">
    <source>
        <dbReference type="Pfam" id="PF03816"/>
    </source>
</evidence>
<keyword evidence="2" id="KW-0812">Transmembrane</keyword>
<dbReference type="InterPro" id="IPR004474">
    <property type="entry name" value="LytR_CpsA_psr"/>
</dbReference>
<evidence type="ECO:0000256" key="1">
    <source>
        <dbReference type="ARBA" id="ARBA00006068"/>
    </source>
</evidence>
<feature type="domain" description="Cell envelope-related transcriptional attenuator" evidence="6">
    <location>
        <begin position="5"/>
        <end position="97"/>
    </location>
</feature>
<feature type="compositionally biased region" description="Basic and acidic residues" evidence="5">
    <location>
        <begin position="189"/>
        <end position="200"/>
    </location>
</feature>
<dbReference type="NCBIfam" id="TIGR00350">
    <property type="entry name" value="lytR_cpsA_psr"/>
    <property type="match status" value="1"/>
</dbReference>
<accession>A0ABQ1NY98</accession>
<evidence type="ECO:0000256" key="2">
    <source>
        <dbReference type="ARBA" id="ARBA00022692"/>
    </source>
</evidence>
<keyword evidence="3" id="KW-0735">Signal-anchor</keyword>
<evidence type="ECO:0000256" key="3">
    <source>
        <dbReference type="ARBA" id="ARBA00022968"/>
    </source>
</evidence>
<keyword evidence="4" id="KW-0472">Membrane</keyword>
<dbReference type="InterPro" id="IPR050922">
    <property type="entry name" value="LytR/CpsA/Psr_CW_biosynth"/>
</dbReference>
<comment type="similarity">
    <text evidence="1">Belongs to the LytR/CpsA/Psr (LCP) family.</text>
</comment>
<gene>
    <name evidence="7" type="ORF">GCM10007216_15070</name>
</gene>
<organism evidence="7 8">
    <name type="scientific">Thalassobacillus devorans</name>
    <dbReference type="NCBI Taxonomy" id="279813"/>
    <lineage>
        <taxon>Bacteria</taxon>
        <taxon>Bacillati</taxon>
        <taxon>Bacillota</taxon>
        <taxon>Bacilli</taxon>
        <taxon>Bacillales</taxon>
        <taxon>Bacillaceae</taxon>
        <taxon>Thalassobacillus</taxon>
    </lineage>
</organism>
<dbReference type="PANTHER" id="PTHR33392:SF3">
    <property type="entry name" value="POLYISOPRENYL-TEICHOIC ACID--PEPTIDOGLYCAN TEICHOIC ACID TRANSFERASE TAGT"/>
    <property type="match status" value="1"/>
</dbReference>
<reference evidence="8" key="1">
    <citation type="journal article" date="2019" name="Int. J. Syst. Evol. Microbiol.">
        <title>The Global Catalogue of Microorganisms (GCM) 10K type strain sequencing project: providing services to taxonomists for standard genome sequencing and annotation.</title>
        <authorList>
            <consortium name="The Broad Institute Genomics Platform"/>
            <consortium name="The Broad Institute Genome Sequencing Center for Infectious Disease"/>
            <person name="Wu L."/>
            <person name="Ma J."/>
        </authorList>
    </citation>
    <scope>NUCLEOTIDE SEQUENCE [LARGE SCALE GENOMIC DNA]</scope>
    <source>
        <strain evidence="8">CCM 7282</strain>
    </source>
</reference>
<name>A0ABQ1NY98_9BACI</name>
<dbReference type="Proteomes" id="UP000619534">
    <property type="component" value="Unassembled WGS sequence"/>
</dbReference>
<proteinExistence type="inferred from homology"/>
<keyword evidence="4" id="KW-1133">Transmembrane helix</keyword>
<sequence length="200" mass="22963">MRQWKNFQIPVDYYVRMDFNAFVDVVDAIGGINYDVPYEFKESDSNDKKDSIHLKEGYQHLNGEQALALARTRKHDSDFERGKRQQELLMTIAKKATSAESVLKIDDVIAAVGDNMSTNLTFPEMRGFLSYGLDENVEMETVNLAGQGGYSESGAWYYYVSEESRQEVTGTLQEHLEIEDDEETTDYASKQEENHQHDSY</sequence>
<feature type="region of interest" description="Disordered" evidence="5">
    <location>
        <begin position="177"/>
        <end position="200"/>
    </location>
</feature>
<dbReference type="Gene3D" id="3.40.630.190">
    <property type="entry name" value="LCP protein"/>
    <property type="match status" value="1"/>
</dbReference>
<dbReference type="EMBL" id="BMCJ01000002">
    <property type="protein sequence ID" value="GGC85345.1"/>
    <property type="molecule type" value="Genomic_DNA"/>
</dbReference>
<comment type="caution">
    <text evidence="7">The sequence shown here is derived from an EMBL/GenBank/DDBJ whole genome shotgun (WGS) entry which is preliminary data.</text>
</comment>
<evidence type="ECO:0000256" key="5">
    <source>
        <dbReference type="SAM" id="MobiDB-lite"/>
    </source>
</evidence>
<keyword evidence="8" id="KW-1185">Reference proteome</keyword>